<comment type="caution">
    <text evidence="1">The sequence shown here is derived from an EMBL/GenBank/DDBJ whole genome shotgun (WGS) entry which is preliminary data.</text>
</comment>
<gene>
    <name evidence="1" type="ORF">HanXRQr2_Chr05g0229991</name>
</gene>
<dbReference type="EMBL" id="MNCJ02000320">
    <property type="protein sequence ID" value="KAF5807120.1"/>
    <property type="molecule type" value="Genomic_DNA"/>
</dbReference>
<reference evidence="1" key="1">
    <citation type="journal article" date="2017" name="Nature">
        <title>The sunflower genome provides insights into oil metabolism, flowering and Asterid evolution.</title>
        <authorList>
            <person name="Badouin H."/>
            <person name="Gouzy J."/>
            <person name="Grassa C.J."/>
            <person name="Murat F."/>
            <person name="Staton S.E."/>
            <person name="Cottret L."/>
            <person name="Lelandais-Briere C."/>
            <person name="Owens G.L."/>
            <person name="Carrere S."/>
            <person name="Mayjonade B."/>
            <person name="Legrand L."/>
            <person name="Gill N."/>
            <person name="Kane N.C."/>
            <person name="Bowers J.E."/>
            <person name="Hubner S."/>
            <person name="Bellec A."/>
            <person name="Berard A."/>
            <person name="Berges H."/>
            <person name="Blanchet N."/>
            <person name="Boniface M.C."/>
            <person name="Brunel D."/>
            <person name="Catrice O."/>
            <person name="Chaidir N."/>
            <person name="Claudel C."/>
            <person name="Donnadieu C."/>
            <person name="Faraut T."/>
            <person name="Fievet G."/>
            <person name="Helmstetter N."/>
            <person name="King M."/>
            <person name="Knapp S.J."/>
            <person name="Lai Z."/>
            <person name="Le Paslier M.C."/>
            <person name="Lippi Y."/>
            <person name="Lorenzon L."/>
            <person name="Mandel J.R."/>
            <person name="Marage G."/>
            <person name="Marchand G."/>
            <person name="Marquand E."/>
            <person name="Bret-Mestries E."/>
            <person name="Morien E."/>
            <person name="Nambeesan S."/>
            <person name="Nguyen T."/>
            <person name="Pegot-Espagnet P."/>
            <person name="Pouilly N."/>
            <person name="Raftis F."/>
            <person name="Sallet E."/>
            <person name="Schiex T."/>
            <person name="Thomas J."/>
            <person name="Vandecasteele C."/>
            <person name="Vares D."/>
            <person name="Vear F."/>
            <person name="Vautrin S."/>
            <person name="Crespi M."/>
            <person name="Mangin B."/>
            <person name="Burke J.M."/>
            <person name="Salse J."/>
            <person name="Munos S."/>
            <person name="Vincourt P."/>
            <person name="Rieseberg L.H."/>
            <person name="Langlade N.B."/>
        </authorList>
    </citation>
    <scope>NUCLEOTIDE SEQUENCE</scope>
    <source>
        <tissue evidence="1">Leaves</tissue>
    </source>
</reference>
<evidence type="ECO:0000313" key="2">
    <source>
        <dbReference type="Proteomes" id="UP000215914"/>
    </source>
</evidence>
<accession>A0A9K3J1Z0</accession>
<reference evidence="1" key="2">
    <citation type="submission" date="2020-06" db="EMBL/GenBank/DDBJ databases">
        <title>Helianthus annuus Genome sequencing and assembly Release 2.</title>
        <authorList>
            <person name="Gouzy J."/>
            <person name="Langlade N."/>
            <person name="Munos S."/>
        </authorList>
    </citation>
    <scope>NUCLEOTIDE SEQUENCE</scope>
    <source>
        <tissue evidence="1">Leaves</tissue>
    </source>
</reference>
<name>A0A9K3J1Z0_HELAN</name>
<proteinExistence type="predicted"/>
<dbReference type="AlphaFoldDB" id="A0A9K3J1Z0"/>
<evidence type="ECO:0000313" key="1">
    <source>
        <dbReference type="EMBL" id="KAF5807120.1"/>
    </source>
</evidence>
<dbReference type="Gramene" id="mRNA:HanXRQr2_Chr05g0229991">
    <property type="protein sequence ID" value="CDS:HanXRQr2_Chr05g0229991.1"/>
    <property type="gene ID" value="HanXRQr2_Chr05g0229991"/>
</dbReference>
<dbReference type="Proteomes" id="UP000215914">
    <property type="component" value="Unassembled WGS sequence"/>
</dbReference>
<sequence length="178" mass="20363">MILHLIPQLFDDRSSFGYYKNPNFQISKRWHVGHSHHDQTSEESDKIFWLGLSTGKVLTGYLSGSTADAAHALSDVVVIKMFDTSLEEPPQKRLEVEDNRRRKVFRSEILCIMGCLMCFVRLLGAAVTTGLIGYHNNNNSVVQQYGIGIHNTNRLKLSPIDYIYDYAKGRMRIRQKVC</sequence>
<keyword evidence="2" id="KW-1185">Reference proteome</keyword>
<organism evidence="1 2">
    <name type="scientific">Helianthus annuus</name>
    <name type="common">Common sunflower</name>
    <dbReference type="NCBI Taxonomy" id="4232"/>
    <lineage>
        <taxon>Eukaryota</taxon>
        <taxon>Viridiplantae</taxon>
        <taxon>Streptophyta</taxon>
        <taxon>Embryophyta</taxon>
        <taxon>Tracheophyta</taxon>
        <taxon>Spermatophyta</taxon>
        <taxon>Magnoliopsida</taxon>
        <taxon>eudicotyledons</taxon>
        <taxon>Gunneridae</taxon>
        <taxon>Pentapetalae</taxon>
        <taxon>asterids</taxon>
        <taxon>campanulids</taxon>
        <taxon>Asterales</taxon>
        <taxon>Asteraceae</taxon>
        <taxon>Asteroideae</taxon>
        <taxon>Heliantheae alliance</taxon>
        <taxon>Heliantheae</taxon>
        <taxon>Helianthus</taxon>
    </lineage>
</organism>
<protein>
    <submittedName>
        <fullName evidence="1">Uncharacterized protein</fullName>
    </submittedName>
</protein>